<evidence type="ECO:0000256" key="1">
    <source>
        <dbReference type="SAM" id="MobiDB-lite"/>
    </source>
</evidence>
<feature type="compositionally biased region" description="Low complexity" evidence="1">
    <location>
        <begin position="15"/>
        <end position="27"/>
    </location>
</feature>
<feature type="region of interest" description="Disordered" evidence="1">
    <location>
        <begin position="157"/>
        <end position="180"/>
    </location>
</feature>
<gene>
    <name evidence="2" type="ORF">PFICI_10877</name>
</gene>
<dbReference type="EMBL" id="KI912116">
    <property type="protein sequence ID" value="ETS77003.1"/>
    <property type="molecule type" value="Genomic_DNA"/>
</dbReference>
<dbReference type="KEGG" id="pfy:PFICI_10877"/>
<reference evidence="3" key="1">
    <citation type="journal article" date="2015" name="BMC Genomics">
        <title>Genomic and transcriptomic analysis of the endophytic fungus Pestalotiopsis fici reveals its lifestyle and high potential for synthesis of natural products.</title>
        <authorList>
            <person name="Wang X."/>
            <person name="Zhang X."/>
            <person name="Liu L."/>
            <person name="Xiang M."/>
            <person name="Wang W."/>
            <person name="Sun X."/>
            <person name="Che Y."/>
            <person name="Guo L."/>
            <person name="Liu G."/>
            <person name="Guo L."/>
            <person name="Wang C."/>
            <person name="Yin W.B."/>
            <person name="Stadler M."/>
            <person name="Zhang X."/>
            <person name="Liu X."/>
        </authorList>
    </citation>
    <scope>NUCLEOTIDE SEQUENCE [LARGE SCALE GENOMIC DNA]</scope>
    <source>
        <strain evidence="3">W106-1 / CGMCC3.15140</strain>
    </source>
</reference>
<feature type="compositionally biased region" description="Basic and acidic residues" evidence="1">
    <location>
        <begin position="88"/>
        <end position="100"/>
    </location>
</feature>
<feature type="region of interest" description="Disordered" evidence="1">
    <location>
        <begin position="1"/>
        <end position="61"/>
    </location>
</feature>
<evidence type="ECO:0000313" key="3">
    <source>
        <dbReference type="Proteomes" id="UP000030651"/>
    </source>
</evidence>
<dbReference type="InParanoid" id="W3WSZ9"/>
<feature type="compositionally biased region" description="Basic residues" evidence="1">
    <location>
        <begin position="101"/>
        <end position="114"/>
    </location>
</feature>
<dbReference type="Proteomes" id="UP000030651">
    <property type="component" value="Unassembled WGS sequence"/>
</dbReference>
<dbReference type="HOGENOM" id="CLU_1496746_0_0_1"/>
<organism evidence="2 3">
    <name type="scientific">Pestalotiopsis fici (strain W106-1 / CGMCC3.15140)</name>
    <dbReference type="NCBI Taxonomy" id="1229662"/>
    <lineage>
        <taxon>Eukaryota</taxon>
        <taxon>Fungi</taxon>
        <taxon>Dikarya</taxon>
        <taxon>Ascomycota</taxon>
        <taxon>Pezizomycotina</taxon>
        <taxon>Sordariomycetes</taxon>
        <taxon>Xylariomycetidae</taxon>
        <taxon>Amphisphaeriales</taxon>
        <taxon>Sporocadaceae</taxon>
        <taxon>Pestalotiopsis</taxon>
    </lineage>
</organism>
<proteinExistence type="predicted"/>
<feature type="region of interest" description="Disordered" evidence="1">
    <location>
        <begin position="87"/>
        <end position="116"/>
    </location>
</feature>
<keyword evidence="3" id="KW-1185">Reference proteome</keyword>
<evidence type="ECO:0000313" key="2">
    <source>
        <dbReference type="EMBL" id="ETS77003.1"/>
    </source>
</evidence>
<protein>
    <submittedName>
        <fullName evidence="2">Uncharacterized protein</fullName>
    </submittedName>
</protein>
<feature type="compositionally biased region" description="Basic and acidic residues" evidence="1">
    <location>
        <begin position="165"/>
        <end position="180"/>
    </location>
</feature>
<dbReference type="AlphaFoldDB" id="W3WSZ9"/>
<dbReference type="GeneID" id="19275890"/>
<name>W3WSZ9_PESFW</name>
<sequence>MASARDYTDDDASQDDLSQSQDASDSDSVGEGPSRGHFPQRQVITNPESRDDDDDNDNAKEVFDLDTEQKAAKIASEQDQEILSLYHRAQEKGLKPDPSKLTRRKTMHRPRPAPRKQPIFQIPIGWLQKRIQRHVGNAIYLQDRKLHNYKDIVIGEPQSQTRPVQKSEWEVLGRDHTASS</sequence>
<dbReference type="RefSeq" id="XP_007837649.1">
    <property type="nucleotide sequence ID" value="XM_007839458.1"/>
</dbReference>
<accession>W3WSZ9</accession>